<organism evidence="2">
    <name type="scientific">Glycine soja</name>
    <name type="common">Wild soybean</name>
    <dbReference type="NCBI Taxonomy" id="3848"/>
    <lineage>
        <taxon>Eukaryota</taxon>
        <taxon>Viridiplantae</taxon>
        <taxon>Streptophyta</taxon>
        <taxon>Embryophyta</taxon>
        <taxon>Tracheophyta</taxon>
        <taxon>Spermatophyta</taxon>
        <taxon>Magnoliopsida</taxon>
        <taxon>eudicotyledons</taxon>
        <taxon>Gunneridae</taxon>
        <taxon>Pentapetalae</taxon>
        <taxon>rosids</taxon>
        <taxon>fabids</taxon>
        <taxon>Fabales</taxon>
        <taxon>Fabaceae</taxon>
        <taxon>Papilionoideae</taxon>
        <taxon>50 kb inversion clade</taxon>
        <taxon>NPAAA clade</taxon>
        <taxon>indigoferoid/millettioid clade</taxon>
        <taxon>Phaseoleae</taxon>
        <taxon>Glycine</taxon>
        <taxon>Glycine subgen. Soja</taxon>
    </lineage>
</organism>
<feature type="non-terminal residue" evidence="2">
    <location>
        <position position="1"/>
    </location>
</feature>
<feature type="non-terminal residue" evidence="2">
    <location>
        <position position="120"/>
    </location>
</feature>
<gene>
    <name evidence="2" type="ORF">glysoja_034797</name>
</gene>
<dbReference type="InterPro" id="IPR029472">
    <property type="entry name" value="Copia-like_N"/>
</dbReference>
<accession>A0A0B2Q6Z8</accession>
<dbReference type="Pfam" id="PF14244">
    <property type="entry name" value="Retrotran_gag_3"/>
    <property type="match status" value="1"/>
</dbReference>
<reference evidence="2" key="1">
    <citation type="submission" date="2014-07" db="EMBL/GenBank/DDBJ databases">
        <title>Identification of a novel salt tolerance gene in wild soybean by whole-genome sequencing.</title>
        <authorList>
            <person name="Lam H.-M."/>
            <person name="Qi X."/>
            <person name="Li M.-W."/>
            <person name="Liu X."/>
            <person name="Xie M."/>
            <person name="Ni M."/>
            <person name="Xu X."/>
        </authorList>
    </citation>
    <scope>NUCLEOTIDE SEQUENCE [LARGE SCALE GENOMIC DNA]</scope>
    <source>
        <tissue evidence="2">Root</tissue>
    </source>
</reference>
<dbReference type="Proteomes" id="UP000053555">
    <property type="component" value="Unassembled WGS sequence"/>
</dbReference>
<dbReference type="PANTHER" id="PTHR37610">
    <property type="entry name" value="CCHC-TYPE DOMAIN-CONTAINING PROTEIN"/>
    <property type="match status" value="1"/>
</dbReference>
<sequence>KLNGKNYVEWAQSVKLTLDGKGKLGYLTGDTSQPGVIDPSLLRWKSENSLIIAWLINSMDSSLGKPYLFLPIAKDVWEAVRDCYSDLENFFQIYELKTRMWQSKQGDKDITTFYNLMVTL</sequence>
<evidence type="ECO:0000313" key="2">
    <source>
        <dbReference type="EMBL" id="KHN17386.1"/>
    </source>
</evidence>
<dbReference type="EMBL" id="KN660274">
    <property type="protein sequence ID" value="KHN17386.1"/>
    <property type="molecule type" value="Genomic_DNA"/>
</dbReference>
<dbReference type="AlphaFoldDB" id="A0A0B2Q6Z8"/>
<name>A0A0B2Q6Z8_GLYSO</name>
<feature type="domain" description="Retrotransposon Copia-like N-terminal" evidence="1">
    <location>
        <begin position="2"/>
        <end position="34"/>
    </location>
</feature>
<proteinExistence type="predicted"/>
<evidence type="ECO:0000259" key="1">
    <source>
        <dbReference type="Pfam" id="PF14244"/>
    </source>
</evidence>
<dbReference type="PANTHER" id="PTHR37610:SF75">
    <property type="entry name" value="RETROTRANSPOSON COPIA-LIKE N-TERMINAL DOMAIN-CONTAINING PROTEIN"/>
    <property type="match status" value="1"/>
</dbReference>
<protein>
    <recommendedName>
        <fullName evidence="1">Retrotransposon Copia-like N-terminal domain-containing protein</fullName>
    </recommendedName>
</protein>